<dbReference type="EMBL" id="QVEV01000018">
    <property type="protein sequence ID" value="RGC14740.1"/>
    <property type="molecule type" value="Genomic_DNA"/>
</dbReference>
<evidence type="ECO:0000313" key="2">
    <source>
        <dbReference type="Proteomes" id="UP000260025"/>
    </source>
</evidence>
<name>A0A3E2VUD1_CLOIN</name>
<evidence type="ECO:0008006" key="3">
    <source>
        <dbReference type="Google" id="ProtNLM"/>
    </source>
</evidence>
<comment type="caution">
    <text evidence="1">The sequence shown here is derived from an EMBL/GenBank/DDBJ whole genome shotgun (WGS) entry which is preliminary data.</text>
</comment>
<reference evidence="1 2" key="1">
    <citation type="submission" date="2018-08" db="EMBL/GenBank/DDBJ databases">
        <title>A genome reference for cultivated species of the human gut microbiota.</title>
        <authorList>
            <person name="Zou Y."/>
            <person name="Xue W."/>
            <person name="Luo G."/>
        </authorList>
    </citation>
    <scope>NUCLEOTIDE SEQUENCE [LARGE SCALE GENOMIC DNA]</scope>
    <source>
        <strain evidence="1 2">OF01-2LB</strain>
    </source>
</reference>
<dbReference type="Proteomes" id="UP000260025">
    <property type="component" value="Unassembled WGS sequence"/>
</dbReference>
<organism evidence="1 2">
    <name type="scientific">Clostridium innocuum</name>
    <dbReference type="NCBI Taxonomy" id="1522"/>
    <lineage>
        <taxon>Bacteria</taxon>
        <taxon>Bacillati</taxon>
        <taxon>Bacillota</taxon>
        <taxon>Clostridia</taxon>
        <taxon>Eubacteriales</taxon>
        <taxon>Clostridiaceae</taxon>
        <taxon>Clostridium</taxon>
    </lineage>
</organism>
<protein>
    <recommendedName>
        <fullName evidence="3">DUF4829 domain-containing protein</fullName>
    </recommendedName>
</protein>
<proteinExistence type="predicted"/>
<sequence length="136" mass="16254">MKYILCIAIGFLLYPMAMTLGKHIAIYIENRKELPYPDKPVSFVLDYLNTWHEENYERVCDMTSDQSKMLCEVHSPMTSLTIKDVELLKEEKTSADVYVEFETKFRDMGIQETYYWTFHLTRSKQESSWKMENYGY</sequence>
<gene>
    <name evidence="1" type="ORF">DXA38_12720</name>
</gene>
<dbReference type="AlphaFoldDB" id="A0A3E2VUD1"/>
<evidence type="ECO:0000313" key="1">
    <source>
        <dbReference type="EMBL" id="RGC14740.1"/>
    </source>
</evidence>
<accession>A0A3E2VUD1</accession>